<accession>A0ABY4N9Y3</accession>
<evidence type="ECO:0000259" key="3">
    <source>
        <dbReference type="Pfam" id="PF00149"/>
    </source>
</evidence>
<evidence type="ECO:0000256" key="2">
    <source>
        <dbReference type="SAM" id="MobiDB-lite"/>
    </source>
</evidence>
<dbReference type="InterPro" id="IPR008963">
    <property type="entry name" value="Purple_acid_Pase-like_N"/>
</dbReference>
<evidence type="ECO:0000313" key="6">
    <source>
        <dbReference type="Proteomes" id="UP001055868"/>
    </source>
</evidence>
<keyword evidence="1" id="KW-0732">Signal</keyword>
<evidence type="ECO:0000259" key="4">
    <source>
        <dbReference type="Pfam" id="PF16656"/>
    </source>
</evidence>
<feature type="compositionally biased region" description="Basic residues" evidence="2">
    <location>
        <begin position="470"/>
        <end position="488"/>
    </location>
</feature>
<dbReference type="Pfam" id="PF00149">
    <property type="entry name" value="Metallophos"/>
    <property type="match status" value="1"/>
</dbReference>
<evidence type="ECO:0000313" key="5">
    <source>
        <dbReference type="EMBL" id="UQN31365.1"/>
    </source>
</evidence>
<dbReference type="Gene3D" id="3.60.21.10">
    <property type="match status" value="1"/>
</dbReference>
<protein>
    <submittedName>
        <fullName evidence="5">Fibronectin type III domain-containing protein</fullName>
    </submittedName>
</protein>
<reference evidence="5" key="1">
    <citation type="submission" date="2022-05" db="EMBL/GenBank/DDBJ databases">
        <title>Genomic analysis of Brachybacterium sp. CBA3104.</title>
        <authorList>
            <person name="Roh S.W."/>
            <person name="Kim Y.B."/>
            <person name="Kim Y."/>
        </authorList>
    </citation>
    <scope>NUCLEOTIDE SEQUENCE</scope>
    <source>
        <strain evidence="5">CBA3104</strain>
    </source>
</reference>
<feature type="domain" description="Calcineurin-like phosphoesterase" evidence="3">
    <location>
        <begin position="160"/>
        <end position="357"/>
    </location>
</feature>
<dbReference type="InterPro" id="IPR004843">
    <property type="entry name" value="Calcineurin-like_PHP"/>
</dbReference>
<dbReference type="RefSeq" id="WP_249480790.1">
    <property type="nucleotide sequence ID" value="NZ_CP097218.1"/>
</dbReference>
<dbReference type="EMBL" id="CP097218">
    <property type="protein sequence ID" value="UQN31365.1"/>
    <property type="molecule type" value="Genomic_DNA"/>
</dbReference>
<sequence>MSQAPQSHPAQTTQPMPRTASRRAVIAGLGAFAALPLVQVEAASADGSSHSSSIEDLVLLVGSDETQRNLAWFSTDGGRQEVQLVRRSEYSRGHGFPRAGTRRVRATSGEALTDGYHFHHATLEDLRADTRYLYRVGSARAGWSDVFEFRTLARSGSFEFLVVADPQIGASGDNEADGEGWATTLRFAEKKYPRAAFILSAGDQINTTGDLAAMAEEYTELLAPRQLASLPVAPVIGNHDEGSDLYRQHFHVANQSTSVGVVASSGNAGGNSWFRFQDVLVVALNSNSTDNAAHLDYVAQTMQEHEDARWVLVTFHHSVFSTADHAMDSDIIERRRVLPPGFSELGVDLVLMGHDHHFTRSYLMNVTDDEDGDGVPDNALSSFETAGTVRGRVVAEDGDVLYLTCNSCSGSKYYETDEENVDSFYWIAEDEQRHHPNVTRVRVERDALTLVTHDVTDGRVVDEVELVRGSRGHGGHGHGHHGRGKGRG</sequence>
<dbReference type="PANTHER" id="PTHR45867">
    <property type="entry name" value="PURPLE ACID PHOSPHATASE"/>
    <property type="match status" value="1"/>
</dbReference>
<dbReference type="SUPFAM" id="SSF56300">
    <property type="entry name" value="Metallo-dependent phosphatases"/>
    <property type="match status" value="1"/>
</dbReference>
<evidence type="ECO:0000256" key="1">
    <source>
        <dbReference type="ARBA" id="ARBA00022729"/>
    </source>
</evidence>
<keyword evidence="6" id="KW-1185">Reference proteome</keyword>
<dbReference type="InterPro" id="IPR029052">
    <property type="entry name" value="Metallo-depent_PP-like"/>
</dbReference>
<organism evidence="5 6">
    <name type="scientific">Brachybacterium kimchii</name>
    <dbReference type="NCBI Taxonomy" id="2942909"/>
    <lineage>
        <taxon>Bacteria</taxon>
        <taxon>Bacillati</taxon>
        <taxon>Actinomycetota</taxon>
        <taxon>Actinomycetes</taxon>
        <taxon>Micrococcales</taxon>
        <taxon>Dermabacteraceae</taxon>
        <taxon>Brachybacterium</taxon>
    </lineage>
</organism>
<feature type="region of interest" description="Disordered" evidence="2">
    <location>
        <begin position="468"/>
        <end position="488"/>
    </location>
</feature>
<feature type="domain" description="Purple acid phosphatase N-terminal" evidence="4">
    <location>
        <begin position="58"/>
        <end position="151"/>
    </location>
</feature>
<dbReference type="Gene3D" id="2.60.40.380">
    <property type="entry name" value="Purple acid phosphatase-like, N-terminal"/>
    <property type="match status" value="1"/>
</dbReference>
<gene>
    <name evidence="5" type="ORF">M4486_08805</name>
</gene>
<name>A0ABY4N9Y3_9MICO</name>
<dbReference type="SUPFAM" id="SSF49363">
    <property type="entry name" value="Purple acid phosphatase, N-terminal domain"/>
    <property type="match status" value="1"/>
</dbReference>
<dbReference type="PANTHER" id="PTHR45867:SF3">
    <property type="entry name" value="ACID PHOSPHATASE TYPE 7"/>
    <property type="match status" value="1"/>
</dbReference>
<dbReference type="Pfam" id="PF16656">
    <property type="entry name" value="Pur_ac_phosph_N"/>
    <property type="match status" value="1"/>
</dbReference>
<dbReference type="InterPro" id="IPR015914">
    <property type="entry name" value="PAPs_N"/>
</dbReference>
<proteinExistence type="predicted"/>
<dbReference type="Proteomes" id="UP001055868">
    <property type="component" value="Chromosome"/>
</dbReference>